<evidence type="ECO:0000256" key="1">
    <source>
        <dbReference type="ARBA" id="ARBA00001964"/>
    </source>
</evidence>
<evidence type="ECO:0000313" key="4">
    <source>
        <dbReference type="EMBL" id="ELY91537.1"/>
    </source>
</evidence>
<dbReference type="GO" id="GO:0007584">
    <property type="term" value="P:response to nutrient"/>
    <property type="evidence" value="ECO:0007669"/>
    <property type="project" value="TreeGrafter"/>
</dbReference>
<gene>
    <name evidence="4" type="ORF">C484_10351</name>
</gene>
<dbReference type="GO" id="GO:0009083">
    <property type="term" value="P:branched-chain amino acid catabolic process"/>
    <property type="evidence" value="ECO:0007669"/>
    <property type="project" value="TreeGrafter"/>
</dbReference>
<dbReference type="InterPro" id="IPR033248">
    <property type="entry name" value="Transketolase_C"/>
</dbReference>
<evidence type="ECO:0000256" key="2">
    <source>
        <dbReference type="ARBA" id="ARBA00023002"/>
    </source>
</evidence>
<comment type="caution">
    <text evidence="4">The sequence shown here is derived from an EMBL/GenBank/DDBJ whole genome shotgun (WGS) entry which is preliminary data.</text>
</comment>
<keyword evidence="5" id="KW-1185">Reference proteome</keyword>
<dbReference type="RefSeq" id="WP_006825822.1">
    <property type="nucleotide sequence ID" value="NZ_AOIL01000036.1"/>
</dbReference>
<feature type="domain" description="Transketolase C-terminal" evidence="3">
    <location>
        <begin position="2"/>
        <end position="49"/>
    </location>
</feature>
<dbReference type="PANTHER" id="PTHR42980">
    <property type="entry name" value="2-OXOISOVALERATE DEHYDROGENASE SUBUNIT BETA-RELATED"/>
    <property type="match status" value="1"/>
</dbReference>
<dbReference type="AlphaFoldDB" id="M0A122"/>
<dbReference type="PANTHER" id="PTHR42980:SF1">
    <property type="entry name" value="2-OXOISOVALERATE DEHYDROGENASE SUBUNIT BETA, MITOCHONDRIAL"/>
    <property type="match status" value="1"/>
</dbReference>
<feature type="non-terminal residue" evidence="4">
    <location>
        <position position="1"/>
    </location>
</feature>
<dbReference type="Pfam" id="PF02780">
    <property type="entry name" value="Transketolase_C"/>
    <property type="match status" value="1"/>
</dbReference>
<sequence length="59" mass="6661">AGVGAEIAATIQEEALLYQQAPIRRVTGYDVPMPLHELEEYYLPQAIRIEEAIRETVSF</sequence>
<dbReference type="EMBL" id="AOIL01000036">
    <property type="protein sequence ID" value="ELY91537.1"/>
    <property type="molecule type" value="Genomic_DNA"/>
</dbReference>
<evidence type="ECO:0000313" key="5">
    <source>
        <dbReference type="Proteomes" id="UP000011648"/>
    </source>
</evidence>
<proteinExistence type="predicted"/>
<name>M0A122_9EURY</name>
<dbReference type="GO" id="GO:0016491">
    <property type="term" value="F:oxidoreductase activity"/>
    <property type="evidence" value="ECO:0007669"/>
    <property type="project" value="UniProtKB-KW"/>
</dbReference>
<evidence type="ECO:0000259" key="3">
    <source>
        <dbReference type="Pfam" id="PF02780"/>
    </source>
</evidence>
<comment type="cofactor">
    <cofactor evidence="1">
        <name>thiamine diphosphate</name>
        <dbReference type="ChEBI" id="CHEBI:58937"/>
    </cofactor>
</comment>
<dbReference type="SUPFAM" id="SSF52922">
    <property type="entry name" value="TK C-terminal domain-like"/>
    <property type="match status" value="1"/>
</dbReference>
<dbReference type="Proteomes" id="UP000011648">
    <property type="component" value="Unassembled WGS sequence"/>
</dbReference>
<accession>M0A122</accession>
<keyword evidence="2" id="KW-0560">Oxidoreductase</keyword>
<protein>
    <submittedName>
        <fullName evidence="4">Transketolase</fullName>
    </submittedName>
</protein>
<dbReference type="InterPro" id="IPR009014">
    <property type="entry name" value="Transketo_C/PFOR_II"/>
</dbReference>
<dbReference type="Gene3D" id="3.40.50.920">
    <property type="match status" value="1"/>
</dbReference>
<reference evidence="4 5" key="1">
    <citation type="journal article" date="2014" name="PLoS Genet.">
        <title>Phylogenetically driven sequencing of extremely halophilic archaea reveals strategies for static and dynamic osmo-response.</title>
        <authorList>
            <person name="Becker E.A."/>
            <person name="Seitzer P.M."/>
            <person name="Tritt A."/>
            <person name="Larsen D."/>
            <person name="Krusor M."/>
            <person name="Yao A.I."/>
            <person name="Wu D."/>
            <person name="Madern D."/>
            <person name="Eisen J.A."/>
            <person name="Darling A.E."/>
            <person name="Facciotti M.T."/>
        </authorList>
    </citation>
    <scope>NUCLEOTIDE SEQUENCE [LARGE SCALE GENOMIC DNA]</scope>
    <source>
        <strain evidence="4 5">DSM 12281</strain>
    </source>
</reference>
<organism evidence="4 5">
    <name type="scientific">Natrialba taiwanensis DSM 12281</name>
    <dbReference type="NCBI Taxonomy" id="1230458"/>
    <lineage>
        <taxon>Archaea</taxon>
        <taxon>Methanobacteriati</taxon>
        <taxon>Methanobacteriota</taxon>
        <taxon>Stenosarchaea group</taxon>
        <taxon>Halobacteria</taxon>
        <taxon>Halobacteriales</taxon>
        <taxon>Natrialbaceae</taxon>
        <taxon>Natrialba</taxon>
    </lineage>
</organism>